<keyword evidence="5 9" id="KW-0169">Cobalamin biosynthesis</keyword>
<comment type="subcellular location">
    <subcellularLocation>
        <location evidence="1 9">Cell membrane</location>
        <topology evidence="1 9">Multi-pass membrane protein</topology>
    </subcellularLocation>
</comment>
<evidence type="ECO:0000256" key="8">
    <source>
        <dbReference type="ARBA" id="ARBA00023136"/>
    </source>
</evidence>
<keyword evidence="7 9" id="KW-1133">Transmembrane helix</keyword>
<comment type="similarity">
    <text evidence="3 9">Belongs to the CobD/CbiB family.</text>
</comment>
<evidence type="ECO:0000256" key="5">
    <source>
        <dbReference type="ARBA" id="ARBA00022573"/>
    </source>
</evidence>
<comment type="caution">
    <text evidence="9">Lacks conserved residue(s) required for the propagation of feature annotation.</text>
</comment>
<gene>
    <name evidence="10" type="primary">cbiB</name>
    <name evidence="9" type="synonym">cobD</name>
    <name evidence="10" type="ORF">GCM10022414_02510</name>
</gene>
<evidence type="ECO:0000256" key="6">
    <source>
        <dbReference type="ARBA" id="ARBA00022692"/>
    </source>
</evidence>
<keyword evidence="11" id="KW-1185">Reference proteome</keyword>
<evidence type="ECO:0000256" key="9">
    <source>
        <dbReference type="HAMAP-Rule" id="MF_00024"/>
    </source>
</evidence>
<dbReference type="NCBIfam" id="TIGR00380">
    <property type="entry name" value="cobal_cbiB"/>
    <property type="match status" value="1"/>
</dbReference>
<dbReference type="RefSeq" id="WP_344931893.1">
    <property type="nucleotide sequence ID" value="NZ_BAABDM010000001.1"/>
</dbReference>
<evidence type="ECO:0000313" key="10">
    <source>
        <dbReference type="EMBL" id="GAA4083264.1"/>
    </source>
</evidence>
<reference evidence="11" key="1">
    <citation type="journal article" date="2019" name="Int. J. Syst. Evol. Microbiol.">
        <title>The Global Catalogue of Microorganisms (GCM) 10K type strain sequencing project: providing services to taxonomists for standard genome sequencing and annotation.</title>
        <authorList>
            <consortium name="The Broad Institute Genomics Platform"/>
            <consortium name="The Broad Institute Genome Sequencing Center for Infectious Disease"/>
            <person name="Wu L."/>
            <person name="Ma J."/>
        </authorList>
    </citation>
    <scope>NUCLEOTIDE SEQUENCE [LARGE SCALE GENOMIC DNA]</scope>
    <source>
        <strain evidence="11">JCM 17304</strain>
    </source>
</reference>
<dbReference type="Pfam" id="PF03186">
    <property type="entry name" value="CobD_Cbib"/>
    <property type="match status" value="1"/>
</dbReference>
<keyword evidence="6 9" id="KW-0812">Transmembrane</keyword>
<evidence type="ECO:0000256" key="1">
    <source>
        <dbReference type="ARBA" id="ARBA00004651"/>
    </source>
</evidence>
<accession>A0ABP7W7Z3</accession>
<evidence type="ECO:0000256" key="4">
    <source>
        <dbReference type="ARBA" id="ARBA00022475"/>
    </source>
</evidence>
<dbReference type="InterPro" id="IPR004485">
    <property type="entry name" value="Cobalamin_biosynth_CobD/CbiB"/>
</dbReference>
<name>A0ABP7W7Z3_9GAMM</name>
<feature type="transmembrane region" description="Helical" evidence="9">
    <location>
        <begin position="51"/>
        <end position="75"/>
    </location>
</feature>
<dbReference type="HAMAP" id="MF_00024">
    <property type="entry name" value="CobD_CbiB"/>
    <property type="match status" value="1"/>
</dbReference>
<comment type="pathway">
    <text evidence="2 9">Cofactor biosynthesis; adenosylcobalamin biosynthesis.</text>
</comment>
<evidence type="ECO:0000313" key="11">
    <source>
        <dbReference type="Proteomes" id="UP001500392"/>
    </source>
</evidence>
<comment type="function">
    <text evidence="9">Converts cobyric acid to cobinamide by the addition of aminopropanol on the F carboxylic group.</text>
</comment>
<dbReference type="PANTHER" id="PTHR34308">
    <property type="entry name" value="COBALAMIN BIOSYNTHESIS PROTEIN CBIB"/>
    <property type="match status" value="1"/>
</dbReference>
<feature type="transmembrane region" description="Helical" evidence="9">
    <location>
        <begin position="82"/>
        <end position="99"/>
    </location>
</feature>
<organism evidence="10 11">
    <name type="scientific">Zhongshania borealis</name>
    <dbReference type="NCBI Taxonomy" id="889488"/>
    <lineage>
        <taxon>Bacteria</taxon>
        <taxon>Pseudomonadati</taxon>
        <taxon>Pseudomonadota</taxon>
        <taxon>Gammaproteobacteria</taxon>
        <taxon>Cellvibrionales</taxon>
        <taxon>Spongiibacteraceae</taxon>
        <taxon>Zhongshania</taxon>
    </lineage>
</organism>
<evidence type="ECO:0000256" key="2">
    <source>
        <dbReference type="ARBA" id="ARBA00004953"/>
    </source>
</evidence>
<dbReference type="PANTHER" id="PTHR34308:SF1">
    <property type="entry name" value="COBALAMIN BIOSYNTHESIS PROTEIN CBIB"/>
    <property type="match status" value="1"/>
</dbReference>
<dbReference type="Proteomes" id="UP001500392">
    <property type="component" value="Unassembled WGS sequence"/>
</dbReference>
<proteinExistence type="inferred from homology"/>
<evidence type="ECO:0000256" key="7">
    <source>
        <dbReference type="ARBA" id="ARBA00022989"/>
    </source>
</evidence>
<comment type="caution">
    <text evidence="10">The sequence shown here is derived from an EMBL/GenBank/DDBJ whole genome shotgun (WGS) entry which is preliminary data.</text>
</comment>
<keyword evidence="4 9" id="KW-1003">Cell membrane</keyword>
<protein>
    <recommendedName>
        <fullName evidence="9">Cobalamin biosynthesis protein CobD</fullName>
    </recommendedName>
</protein>
<evidence type="ECO:0000256" key="3">
    <source>
        <dbReference type="ARBA" id="ARBA00006263"/>
    </source>
</evidence>
<keyword evidence="8 9" id="KW-0472">Membrane</keyword>
<dbReference type="EMBL" id="BAABDM010000001">
    <property type="protein sequence ID" value="GAA4083264.1"/>
    <property type="molecule type" value="Genomic_DNA"/>
</dbReference>
<sequence length="312" mass="34710">MTPFLLISFVWFLALALDRVFGEPQRWHPLVGFGRVASGIDARFNRQGSAFVLRIAGLACWLVIVLPPVIAVYLVDYAIKQYSLVLSVLWHIVVLYWAVGWQSLCEHIRPVAEALKMGDLEKARLRISYLVSRDTRDLDAEQVLTAGLETTLENSSDAVFASLFWYALAGPSGVVLQRLANTLDAMWGYRNSRYRYFGWWAARCDDVCNFVPAQLTALGFSLLAFSGEAWRCWFKQGWSWKSINAGSVMASGAGALRIRLGGSARYHGELLERPALGAGRAPVVGDLTRSINLVNYQLAVWLGIALLLGFFA</sequence>